<evidence type="ECO:0000313" key="1">
    <source>
        <dbReference type="EMBL" id="KAF8379031.1"/>
    </source>
</evidence>
<comment type="caution">
    <text evidence="1">The sequence shown here is derived from an EMBL/GenBank/DDBJ whole genome shotgun (WGS) entry which is preliminary data.</text>
</comment>
<evidence type="ECO:0000313" key="2">
    <source>
        <dbReference type="Proteomes" id="UP000655225"/>
    </source>
</evidence>
<protein>
    <submittedName>
        <fullName evidence="1">Uncharacterized protein</fullName>
    </submittedName>
</protein>
<keyword evidence="2" id="KW-1185">Reference proteome</keyword>
<dbReference type="Proteomes" id="UP000655225">
    <property type="component" value="Unassembled WGS sequence"/>
</dbReference>
<gene>
    <name evidence="1" type="ORF">HHK36_028458</name>
</gene>
<proteinExistence type="predicted"/>
<dbReference type="OrthoDB" id="190846at2759"/>
<name>A0A835D2L8_TETSI</name>
<accession>A0A835D2L8</accession>
<dbReference type="AlphaFoldDB" id="A0A835D2L8"/>
<dbReference type="PANTHER" id="PTHR11440">
    <property type="entry name" value="LECITHIN-CHOLESTEROL ACYLTRANSFERASE-RELATED"/>
    <property type="match status" value="1"/>
</dbReference>
<dbReference type="EMBL" id="JABCRI010000022">
    <property type="protein sequence ID" value="KAF8379031.1"/>
    <property type="molecule type" value="Genomic_DNA"/>
</dbReference>
<organism evidence="1 2">
    <name type="scientific">Tetracentron sinense</name>
    <name type="common">Spur-leaf</name>
    <dbReference type="NCBI Taxonomy" id="13715"/>
    <lineage>
        <taxon>Eukaryota</taxon>
        <taxon>Viridiplantae</taxon>
        <taxon>Streptophyta</taxon>
        <taxon>Embryophyta</taxon>
        <taxon>Tracheophyta</taxon>
        <taxon>Spermatophyta</taxon>
        <taxon>Magnoliopsida</taxon>
        <taxon>Trochodendrales</taxon>
        <taxon>Trochodendraceae</taxon>
        <taxon>Tetracentron</taxon>
    </lineage>
</organism>
<reference evidence="1 2" key="1">
    <citation type="submission" date="2020-04" db="EMBL/GenBank/DDBJ databases">
        <title>Plant Genome Project.</title>
        <authorList>
            <person name="Zhang R.-G."/>
        </authorList>
    </citation>
    <scope>NUCLEOTIDE SEQUENCE [LARGE SCALE GENOMIC DNA]</scope>
    <source>
        <strain evidence="1">YNK0</strain>
        <tissue evidence="1">Leaf</tissue>
    </source>
</reference>
<sequence length="242" mass="27473">MLGDCSLFLCFRGRKSETVDGNSYLDPVLLVSGIGGSILHSNDKRFGFQSRVWVQIFVANLEFKKKLWPIYNPKTCYTKSLDDNTEIVVPEDDYGLYAIDILDPSLLVECPSIYEMLPNPQFKWKKQPQIRVWQKESEGKETSSVKLESCGPTESVVLFEEALRNNELTYDKKAIALPFNFSILRWAAGTRQILNNSQLPNGVSFYNIFGTSFDTPIDVWYVTKPHHPFAILMSGQEGLPAC</sequence>